<dbReference type="EMBL" id="CP012159">
    <property type="protein sequence ID" value="AKT42482.1"/>
    <property type="molecule type" value="Genomic_DNA"/>
</dbReference>
<proteinExistence type="predicted"/>
<dbReference type="KEGG" id="ccro:CMC5_067080"/>
<name>A0A0K1EP98_CHOCO</name>
<organism evidence="1 2">
    <name type="scientific">Chondromyces crocatus</name>
    <dbReference type="NCBI Taxonomy" id="52"/>
    <lineage>
        <taxon>Bacteria</taxon>
        <taxon>Pseudomonadati</taxon>
        <taxon>Myxococcota</taxon>
        <taxon>Polyangia</taxon>
        <taxon>Polyangiales</taxon>
        <taxon>Polyangiaceae</taxon>
        <taxon>Chondromyces</taxon>
    </lineage>
</organism>
<dbReference type="InterPro" id="IPR011856">
    <property type="entry name" value="tRNA_endonuc-like_dom_sf"/>
</dbReference>
<dbReference type="AlphaFoldDB" id="A0A0K1EP98"/>
<sequence length="156" mass="17265">MVGMLRLRKDVAGNAGVLFVAAELSRRGLTALPTIRNTEGVDLIASEPNGGRSVALQVKTNQSRKTKWLLSKKNETLVSSTLFYVFVNLGLPGECPRFFVVPSETVAHTIKTSHQAWLNTPRRDGNPHPDGSLRAFFDQQEKHLDNWAVLGLKMIV</sequence>
<dbReference type="Proteomes" id="UP000067626">
    <property type="component" value="Chromosome"/>
</dbReference>
<evidence type="ECO:0000313" key="2">
    <source>
        <dbReference type="Proteomes" id="UP000067626"/>
    </source>
</evidence>
<dbReference type="OrthoDB" id="159933at2"/>
<accession>A0A0K1EP98</accession>
<evidence type="ECO:0008006" key="3">
    <source>
        <dbReference type="Google" id="ProtNLM"/>
    </source>
</evidence>
<keyword evidence="2" id="KW-1185">Reference proteome</keyword>
<dbReference type="Gene3D" id="3.40.1350.10">
    <property type="match status" value="1"/>
</dbReference>
<dbReference type="GO" id="GO:0003676">
    <property type="term" value="F:nucleic acid binding"/>
    <property type="evidence" value="ECO:0007669"/>
    <property type="project" value="InterPro"/>
</dbReference>
<evidence type="ECO:0000313" key="1">
    <source>
        <dbReference type="EMBL" id="AKT42482.1"/>
    </source>
</evidence>
<reference evidence="1 2" key="1">
    <citation type="submission" date="2015-07" db="EMBL/GenBank/DDBJ databases">
        <title>Genome analysis of myxobacterium Chondromyces crocatus Cm c5 reveals a high potential for natural compound synthesis and the genetic basis for the loss of fruiting body formation.</title>
        <authorList>
            <person name="Zaburannyi N."/>
            <person name="Bunk B."/>
            <person name="Maier J."/>
            <person name="Overmann J."/>
            <person name="Mueller R."/>
        </authorList>
    </citation>
    <scope>NUCLEOTIDE SEQUENCE [LARGE SCALE GENOMIC DNA]</scope>
    <source>
        <strain evidence="1 2">Cm c5</strain>
    </source>
</reference>
<gene>
    <name evidence="1" type="ORF">CMC5_067080</name>
</gene>
<protein>
    <recommendedName>
        <fullName evidence="3">Aspartate ammonia-lyase</fullName>
    </recommendedName>
</protein>